<dbReference type="SUPFAM" id="SSF51735">
    <property type="entry name" value="NAD(P)-binding Rossmann-fold domains"/>
    <property type="match status" value="1"/>
</dbReference>
<accession>A0A250XHM8</accession>
<dbReference type="PRINTS" id="PR00080">
    <property type="entry name" value="SDRFAMILY"/>
</dbReference>
<keyword evidence="2" id="KW-0560">Oxidoreductase</keyword>
<protein>
    <submittedName>
        <fullName evidence="5">Uncharacterized protein</fullName>
    </submittedName>
</protein>
<evidence type="ECO:0000256" key="4">
    <source>
        <dbReference type="SAM" id="MobiDB-lite"/>
    </source>
</evidence>
<dbReference type="GO" id="GO:0016020">
    <property type="term" value="C:membrane"/>
    <property type="evidence" value="ECO:0007669"/>
    <property type="project" value="TreeGrafter"/>
</dbReference>
<dbReference type="PRINTS" id="PR00081">
    <property type="entry name" value="GDHRDH"/>
</dbReference>
<feature type="compositionally biased region" description="Polar residues" evidence="4">
    <location>
        <begin position="34"/>
        <end position="45"/>
    </location>
</feature>
<dbReference type="Proteomes" id="UP000232323">
    <property type="component" value="Unassembled WGS sequence"/>
</dbReference>
<evidence type="ECO:0000313" key="6">
    <source>
        <dbReference type="Proteomes" id="UP000232323"/>
    </source>
</evidence>
<evidence type="ECO:0000256" key="1">
    <source>
        <dbReference type="ARBA" id="ARBA00006484"/>
    </source>
</evidence>
<dbReference type="Pfam" id="PF00106">
    <property type="entry name" value="adh_short"/>
    <property type="match status" value="1"/>
</dbReference>
<comment type="similarity">
    <text evidence="1 3">Belongs to the short-chain dehydrogenases/reductases (SDR) family.</text>
</comment>
<reference evidence="5 6" key="1">
    <citation type="submission" date="2017-08" db="EMBL/GenBank/DDBJ databases">
        <title>Acidophilic green algal genome provides insights into adaptation to an acidic environment.</title>
        <authorList>
            <person name="Hirooka S."/>
            <person name="Hirose Y."/>
            <person name="Kanesaki Y."/>
            <person name="Higuchi S."/>
            <person name="Fujiwara T."/>
            <person name="Onuma R."/>
            <person name="Era A."/>
            <person name="Ohbayashi R."/>
            <person name="Uzuka A."/>
            <person name="Nozaki H."/>
            <person name="Yoshikawa H."/>
            <person name="Miyagishima S.Y."/>
        </authorList>
    </citation>
    <scope>NUCLEOTIDE SEQUENCE [LARGE SCALE GENOMIC DNA]</scope>
    <source>
        <strain evidence="5 6">NIES-2499</strain>
    </source>
</reference>
<sequence>MIDFGKMCKGCNRMKFPSSSQTVKSSKFAVRNKVSPTSARGNNGADSGFPVPGFFTPRMDGQVVEGSFKATGKTVVITGGSQGIGRAAALLFAKKGFNVVVAARDLTKLQYVAHDCAQAAGRQGASMAVKCDVTNEREVKDLATAVLSKYENVDVVINNAGIMTRGRFEDTPVLEAKKLLEVNYLGSYMVTQTFLPIMIKENQRKKSADKPSIIMVGSFASKVPLKYMSAFTASKYALAGFTDAIRAEVAPLGVHVGQVHPGLVKSNFMERAEFYGKDSVEERKSFRQLVRSLPFSQTPQEVADAIYNAYMTKSDQVLVGLPFAAADTAFWLTRTNISALPLINQFF</sequence>
<evidence type="ECO:0000256" key="2">
    <source>
        <dbReference type="ARBA" id="ARBA00023002"/>
    </source>
</evidence>
<dbReference type="STRING" id="1157962.A0A250XHM8"/>
<feature type="region of interest" description="Disordered" evidence="4">
    <location>
        <begin position="27"/>
        <end position="46"/>
    </location>
</feature>
<keyword evidence="6" id="KW-1185">Reference proteome</keyword>
<evidence type="ECO:0000256" key="3">
    <source>
        <dbReference type="RuleBase" id="RU000363"/>
    </source>
</evidence>
<dbReference type="InterPro" id="IPR036291">
    <property type="entry name" value="NAD(P)-bd_dom_sf"/>
</dbReference>
<name>A0A250XHM8_9CHLO</name>
<organism evidence="5 6">
    <name type="scientific">Chlamydomonas eustigma</name>
    <dbReference type="NCBI Taxonomy" id="1157962"/>
    <lineage>
        <taxon>Eukaryota</taxon>
        <taxon>Viridiplantae</taxon>
        <taxon>Chlorophyta</taxon>
        <taxon>core chlorophytes</taxon>
        <taxon>Chlorophyceae</taxon>
        <taxon>CS clade</taxon>
        <taxon>Chlamydomonadales</taxon>
        <taxon>Chlamydomonadaceae</taxon>
        <taxon>Chlamydomonas</taxon>
    </lineage>
</organism>
<dbReference type="PANTHER" id="PTHR44196">
    <property type="entry name" value="DEHYDROGENASE/REDUCTASE SDR FAMILY MEMBER 7B"/>
    <property type="match status" value="1"/>
</dbReference>
<dbReference type="OrthoDB" id="529386at2759"/>
<dbReference type="InterPro" id="IPR002347">
    <property type="entry name" value="SDR_fam"/>
</dbReference>
<gene>
    <name evidence="5" type="ORF">CEUSTIGMA_g9860.t1</name>
</gene>
<evidence type="ECO:0000313" key="5">
    <source>
        <dbReference type="EMBL" id="GAX82432.1"/>
    </source>
</evidence>
<proteinExistence type="inferred from homology"/>
<dbReference type="EMBL" id="BEGY01000080">
    <property type="protein sequence ID" value="GAX82432.1"/>
    <property type="molecule type" value="Genomic_DNA"/>
</dbReference>
<dbReference type="AlphaFoldDB" id="A0A250XHM8"/>
<dbReference type="Gene3D" id="3.40.50.720">
    <property type="entry name" value="NAD(P)-binding Rossmann-like Domain"/>
    <property type="match status" value="1"/>
</dbReference>
<dbReference type="PANTHER" id="PTHR44196:SF1">
    <property type="entry name" value="DEHYDROGENASE_REDUCTASE SDR FAMILY MEMBER 7B"/>
    <property type="match status" value="1"/>
</dbReference>
<comment type="caution">
    <text evidence="5">The sequence shown here is derived from an EMBL/GenBank/DDBJ whole genome shotgun (WGS) entry which is preliminary data.</text>
</comment>
<dbReference type="GO" id="GO:0016491">
    <property type="term" value="F:oxidoreductase activity"/>
    <property type="evidence" value="ECO:0007669"/>
    <property type="project" value="UniProtKB-KW"/>
</dbReference>